<evidence type="ECO:0000313" key="4">
    <source>
        <dbReference type="EMBL" id="OAQ24648.1"/>
    </source>
</evidence>
<dbReference type="PROSITE" id="PS50294">
    <property type="entry name" value="WD_REPEATS_REGION"/>
    <property type="match status" value="6"/>
</dbReference>
<protein>
    <submittedName>
        <fullName evidence="4">WD40 repeat-like protein</fullName>
    </submittedName>
</protein>
<gene>
    <name evidence="4" type="ORF">K457DRAFT_141762</name>
</gene>
<evidence type="ECO:0000313" key="5">
    <source>
        <dbReference type="Proteomes" id="UP000078512"/>
    </source>
</evidence>
<dbReference type="STRING" id="1314771.A0A197JI35"/>
<feature type="repeat" description="WD" evidence="3">
    <location>
        <begin position="734"/>
        <end position="775"/>
    </location>
</feature>
<dbReference type="InterPro" id="IPR015943">
    <property type="entry name" value="WD40/YVTN_repeat-like_dom_sf"/>
</dbReference>
<dbReference type="InterPro" id="IPR001680">
    <property type="entry name" value="WD40_rpt"/>
</dbReference>
<dbReference type="AlphaFoldDB" id="A0A197JI35"/>
<dbReference type="SMART" id="SM00320">
    <property type="entry name" value="WD40"/>
    <property type="match status" value="13"/>
</dbReference>
<dbReference type="Gene3D" id="2.130.10.10">
    <property type="entry name" value="YVTN repeat-like/Quinoprotein amine dehydrogenase"/>
    <property type="match status" value="5"/>
</dbReference>
<feature type="repeat" description="WD" evidence="3">
    <location>
        <begin position="355"/>
        <end position="396"/>
    </location>
</feature>
<reference evidence="4 5" key="1">
    <citation type="submission" date="2016-05" db="EMBL/GenBank/DDBJ databases">
        <title>Genome sequencing reveals origins of a unique bacterial endosymbiosis in the earliest lineages of terrestrial Fungi.</title>
        <authorList>
            <consortium name="DOE Joint Genome Institute"/>
            <person name="Uehling J."/>
            <person name="Gryganskyi A."/>
            <person name="Hameed K."/>
            <person name="Tschaplinski T."/>
            <person name="Misztal P."/>
            <person name="Wu S."/>
            <person name="Desiro A."/>
            <person name="Vande Pol N."/>
            <person name="Du Z.-Y."/>
            <person name="Zienkiewicz A."/>
            <person name="Zienkiewicz K."/>
            <person name="Morin E."/>
            <person name="Tisserant E."/>
            <person name="Splivallo R."/>
            <person name="Hainaut M."/>
            <person name="Henrissat B."/>
            <person name="Ohm R."/>
            <person name="Kuo A."/>
            <person name="Yan J."/>
            <person name="Lipzen A."/>
            <person name="Nolan M."/>
            <person name="Labutti K."/>
            <person name="Barry K."/>
            <person name="Goldstein A."/>
            <person name="Labbe J."/>
            <person name="Schadt C."/>
            <person name="Tuskan G."/>
            <person name="Grigoriev I."/>
            <person name="Martin F."/>
            <person name="Vilgalys R."/>
            <person name="Bonito G."/>
        </authorList>
    </citation>
    <scope>NUCLEOTIDE SEQUENCE [LARGE SCALE GENOMIC DNA]</scope>
    <source>
        <strain evidence="4 5">AG-77</strain>
    </source>
</reference>
<dbReference type="Pfam" id="PF00400">
    <property type="entry name" value="WD40"/>
    <property type="match status" value="9"/>
</dbReference>
<feature type="repeat" description="WD" evidence="3">
    <location>
        <begin position="523"/>
        <end position="564"/>
    </location>
</feature>
<feature type="repeat" description="WD" evidence="3">
    <location>
        <begin position="692"/>
        <end position="733"/>
    </location>
</feature>
<dbReference type="PROSITE" id="PS50082">
    <property type="entry name" value="WD_REPEATS_2"/>
    <property type="match status" value="7"/>
</dbReference>
<name>A0A197JI35_9FUNG</name>
<dbReference type="SUPFAM" id="SSF50978">
    <property type="entry name" value="WD40 repeat-like"/>
    <property type="match status" value="3"/>
</dbReference>
<dbReference type="SUPFAM" id="SSF141571">
    <property type="entry name" value="Pentapeptide repeat-like"/>
    <property type="match status" value="1"/>
</dbReference>
<keyword evidence="2" id="KW-0677">Repeat</keyword>
<dbReference type="Gene3D" id="2.160.20.80">
    <property type="entry name" value="E3 ubiquitin-protein ligase SopA"/>
    <property type="match status" value="1"/>
</dbReference>
<feature type="repeat" description="WD" evidence="3">
    <location>
        <begin position="397"/>
        <end position="438"/>
    </location>
</feature>
<dbReference type="PANTHER" id="PTHR19879:SF9">
    <property type="entry name" value="TRANSCRIPTION INITIATION FACTOR TFIID SUBUNIT 5"/>
    <property type="match status" value="1"/>
</dbReference>
<dbReference type="PRINTS" id="PR00320">
    <property type="entry name" value="GPROTEINBRPT"/>
</dbReference>
<dbReference type="InterPro" id="IPR001646">
    <property type="entry name" value="5peptide_repeat"/>
</dbReference>
<dbReference type="InterPro" id="IPR019775">
    <property type="entry name" value="WD40_repeat_CS"/>
</dbReference>
<evidence type="ECO:0000256" key="1">
    <source>
        <dbReference type="ARBA" id="ARBA00022574"/>
    </source>
</evidence>
<dbReference type="InterPro" id="IPR036322">
    <property type="entry name" value="WD40_repeat_dom_sf"/>
</dbReference>
<dbReference type="InterPro" id="IPR020472">
    <property type="entry name" value="WD40_PAC1"/>
</dbReference>
<keyword evidence="5" id="KW-1185">Reference proteome</keyword>
<dbReference type="Proteomes" id="UP000078512">
    <property type="component" value="Unassembled WGS sequence"/>
</dbReference>
<dbReference type="OrthoDB" id="2343029at2759"/>
<evidence type="ECO:0000256" key="3">
    <source>
        <dbReference type="PROSITE-ProRule" id="PRU00221"/>
    </source>
</evidence>
<organism evidence="4 5">
    <name type="scientific">Linnemannia elongata AG-77</name>
    <dbReference type="NCBI Taxonomy" id="1314771"/>
    <lineage>
        <taxon>Eukaryota</taxon>
        <taxon>Fungi</taxon>
        <taxon>Fungi incertae sedis</taxon>
        <taxon>Mucoromycota</taxon>
        <taxon>Mortierellomycotina</taxon>
        <taxon>Mortierellomycetes</taxon>
        <taxon>Mortierellales</taxon>
        <taxon>Mortierellaceae</taxon>
        <taxon>Linnemannia</taxon>
    </lineage>
</organism>
<accession>A0A197JI35</accession>
<dbReference type="EMBL" id="KV442090">
    <property type="protein sequence ID" value="OAQ24648.1"/>
    <property type="molecule type" value="Genomic_DNA"/>
</dbReference>
<dbReference type="Pfam" id="PF00805">
    <property type="entry name" value="Pentapeptide"/>
    <property type="match status" value="1"/>
</dbReference>
<keyword evidence="1 3" id="KW-0853">WD repeat</keyword>
<feature type="repeat" description="WD" evidence="3">
    <location>
        <begin position="439"/>
        <end position="480"/>
    </location>
</feature>
<dbReference type="PROSITE" id="PS00678">
    <property type="entry name" value="WD_REPEATS_1"/>
    <property type="match status" value="4"/>
</dbReference>
<dbReference type="CDD" id="cd00200">
    <property type="entry name" value="WD40"/>
    <property type="match status" value="2"/>
</dbReference>
<proteinExistence type="predicted"/>
<sequence length="959" mass="103806">MDKLETIPNLMDLVKNPFLLTLCLEALPDVVQGKSDLSRLRVTRVQLYDNFVWHWLGVNKRRLQDNKLSGDKLAAFEELLEAGFEQSGFNFQQDLAAAIFIYQNGRPVVDYINKHDKPSWKAAFFSADCETSLLCGASLLSRAGTQYRFIHRSILEYFFACTISGPIKEHGELDPPVISDTSATSPTFSAHPLSQRNLVIEPSIIRFLAERVQLDSGFKDELLAIIELSKTDDQAAQAAANAITILVKAGVRFNGADLRGIRVPGANMSGGEFDSAQLQGADLTGVNLTKSWIRRVDFTKAQMEGVQFGEMPYLKESAGVYSCAYSPDGTSLAVGLRDGGINIYDTSTWMMTRTFQGHWGCINSIANSPTGHQLLSGSDDKTVRLWDCKNGSCVFVLEGHSDEVWTVAFSPSGKQVASAGKDKTVRLWDVQTGANQFTLTALSEWIRSISYSPDGHAIASVGDDRMIRFFDTQTGQPGEVWESQCGELTRVAYSSGGLEIAVGHANGEVLLLHTTTGKPTKSMKAHGDNIACVTFSPNSQWIATCSYDNTVKVWSAVTGSVLSVFTGHGSRVHQVDFSPNGLLLASCSQDKTIRLWDVSSLGTGMDVESGSDSLASIFYSPDGRTLVCRTSTGVVRQYDAVSGASGLTTVCGDNPVRCLAISPDGLRIASVGTDNRVVTVCDIGTGQADVVLRGHTEQVKTIAFSADSRWIATGSDDTTVRLWDARSGNLDRTLESHTYFVGNLAFSSDSRRIVSGGMDGTIQAWNLDSCECIFVVDAGDPTERCTISASPKGLRGASKSFMSHDVTLWDIESEQLQQTLEHDEEPWSFAFSSCGRWLGVSLPRSVWLWNFASDKTAEGGEGGGEWKCLVRIRDIFGRVNSIAWKPDGLGFSIGCANGSLQAWRLVETSASSSDGWSAQLIWSTGNPVLAASDAAFADAVGLSSANQQLLTQRGKGVAA</sequence>
<feature type="repeat" description="WD" evidence="3">
    <location>
        <begin position="565"/>
        <end position="600"/>
    </location>
</feature>
<dbReference type="PANTHER" id="PTHR19879">
    <property type="entry name" value="TRANSCRIPTION INITIATION FACTOR TFIID"/>
    <property type="match status" value="1"/>
</dbReference>
<evidence type="ECO:0000256" key="2">
    <source>
        <dbReference type="ARBA" id="ARBA00022737"/>
    </source>
</evidence>